<dbReference type="AlphaFoldDB" id="A0A9P0JT43"/>
<keyword evidence="4" id="KW-1185">Reference proteome</keyword>
<feature type="compositionally biased region" description="Polar residues" evidence="2">
    <location>
        <begin position="141"/>
        <end position="162"/>
    </location>
</feature>
<feature type="compositionally biased region" description="Polar residues" evidence="2">
    <location>
        <begin position="180"/>
        <end position="196"/>
    </location>
</feature>
<protein>
    <recommendedName>
        <fullName evidence="5">Centriolar coiled-coil protein of 110 kDa</fullName>
    </recommendedName>
</protein>
<dbReference type="InterPro" id="IPR033207">
    <property type="entry name" value="CCP110"/>
</dbReference>
<dbReference type="EMBL" id="CAKOFQ010006682">
    <property type="protein sequence ID" value="CAH1959459.1"/>
    <property type="molecule type" value="Genomic_DNA"/>
</dbReference>
<feature type="compositionally biased region" description="Basic and acidic residues" evidence="2">
    <location>
        <begin position="121"/>
        <end position="140"/>
    </location>
</feature>
<evidence type="ECO:0000256" key="2">
    <source>
        <dbReference type="SAM" id="MobiDB-lite"/>
    </source>
</evidence>
<dbReference type="PROSITE" id="PS50096">
    <property type="entry name" value="IQ"/>
    <property type="match status" value="1"/>
</dbReference>
<accession>A0A9P0JT43</accession>
<dbReference type="Proteomes" id="UP001152888">
    <property type="component" value="Unassembled WGS sequence"/>
</dbReference>
<dbReference type="Pfam" id="PF16025">
    <property type="entry name" value="CaM_bind"/>
    <property type="match status" value="1"/>
</dbReference>
<evidence type="ECO:0000256" key="1">
    <source>
        <dbReference type="SAM" id="Coils"/>
    </source>
</evidence>
<dbReference type="PANTHER" id="PTHR13594:SF1">
    <property type="entry name" value="CENTRIOLAR COILED-COIL PROTEIN OF 110 KDA"/>
    <property type="match status" value="1"/>
</dbReference>
<evidence type="ECO:0000313" key="3">
    <source>
        <dbReference type="EMBL" id="CAH1959459.1"/>
    </source>
</evidence>
<feature type="region of interest" description="Disordered" evidence="2">
    <location>
        <begin position="113"/>
        <end position="196"/>
    </location>
</feature>
<dbReference type="OrthoDB" id="10028852at2759"/>
<name>A0A9P0JT43_ACAOB</name>
<evidence type="ECO:0000313" key="4">
    <source>
        <dbReference type="Proteomes" id="UP001152888"/>
    </source>
</evidence>
<feature type="compositionally biased region" description="Basic and acidic residues" evidence="2">
    <location>
        <begin position="541"/>
        <end position="550"/>
    </location>
</feature>
<organism evidence="3 4">
    <name type="scientific">Acanthoscelides obtectus</name>
    <name type="common">Bean weevil</name>
    <name type="synonym">Bruchus obtectus</name>
    <dbReference type="NCBI Taxonomy" id="200917"/>
    <lineage>
        <taxon>Eukaryota</taxon>
        <taxon>Metazoa</taxon>
        <taxon>Ecdysozoa</taxon>
        <taxon>Arthropoda</taxon>
        <taxon>Hexapoda</taxon>
        <taxon>Insecta</taxon>
        <taxon>Pterygota</taxon>
        <taxon>Neoptera</taxon>
        <taxon>Endopterygota</taxon>
        <taxon>Coleoptera</taxon>
        <taxon>Polyphaga</taxon>
        <taxon>Cucujiformia</taxon>
        <taxon>Chrysomeloidea</taxon>
        <taxon>Chrysomelidae</taxon>
        <taxon>Bruchinae</taxon>
        <taxon>Bruchini</taxon>
        <taxon>Acanthoscelides</taxon>
    </lineage>
</organism>
<gene>
    <name evidence="3" type="ORF">ACAOBT_LOCUS3183</name>
</gene>
<dbReference type="GO" id="GO:0007099">
    <property type="term" value="P:centriole replication"/>
    <property type="evidence" value="ECO:0007669"/>
    <property type="project" value="InterPro"/>
</dbReference>
<keyword evidence="1" id="KW-0175">Coiled coil</keyword>
<feature type="compositionally biased region" description="Basic and acidic residues" evidence="2">
    <location>
        <begin position="163"/>
        <end position="179"/>
    </location>
</feature>
<dbReference type="GO" id="GO:0032465">
    <property type="term" value="P:regulation of cytokinesis"/>
    <property type="evidence" value="ECO:0007669"/>
    <property type="project" value="InterPro"/>
</dbReference>
<evidence type="ECO:0008006" key="5">
    <source>
        <dbReference type="Google" id="ProtNLM"/>
    </source>
</evidence>
<feature type="compositionally biased region" description="Low complexity" evidence="2">
    <location>
        <begin position="552"/>
        <end position="583"/>
    </location>
</feature>
<reference evidence="3" key="1">
    <citation type="submission" date="2022-03" db="EMBL/GenBank/DDBJ databases">
        <authorList>
            <person name="Sayadi A."/>
        </authorList>
    </citation>
    <scope>NUCLEOTIDE SEQUENCE</scope>
</reference>
<sequence length="583" mass="66393">MENYESCIRIKGLHILPPVITEKRRIELQRYKQQAIKLEKRLQNCRKLKRNLEELMQVKLPSHQEKPVLPETIKTLNLSADIVNITEFSSDGIKVWSGNECVHKKESVDTIPSSVNQIVDSKSKEENESSKEDLQDKADSSTDTFELSPSLEKSSQASSNIFRKTDLDQLDPEPEKESISTETCSNISDFTSQPRPRLIRSNSYTLEAPSPILLAHLEKTNKGIETQNDLSQQNLARNWTSLEDNYIPFERSAFSSMDTVLNADDLSCSENKIKESRSPQVAVVQTDISVQHISVRGEEGDEKRLMEVLDKIPEAYSKQILELIEKHFGSLNAEKTTQQVDKTITEHSEKEESCAFLEENHVDTNHSDASNENSYTPQVHKNVTVRKNSSPAKMEYFPGGQKMTTTYVEQKSFDRSKAVIPAVDSCILRRRRLSFPNDNPPHFSRSMNIIRREWAARVICAHARGYLTRRLLKTERVQSLIMTIKDALMCALQLHSADNINEADVELHRRLINQVSSACYAFHDMFFAYSIPEQMAMIAADRQRKQEKSNRPSSAPTSKSRLSSRSSSRRSTPQSRSLTNVSN</sequence>
<comment type="caution">
    <text evidence="3">The sequence shown here is derived from an EMBL/GenBank/DDBJ whole genome shotgun (WGS) entry which is preliminary data.</text>
</comment>
<proteinExistence type="predicted"/>
<dbReference type="GO" id="GO:0005814">
    <property type="term" value="C:centriole"/>
    <property type="evidence" value="ECO:0007669"/>
    <property type="project" value="InterPro"/>
</dbReference>
<feature type="coiled-coil region" evidence="1">
    <location>
        <begin position="21"/>
        <end position="58"/>
    </location>
</feature>
<dbReference type="PANTHER" id="PTHR13594">
    <property type="entry name" value="CENTRIOLAR COILED-COIL PROTEIN OF 110 KDA"/>
    <property type="match status" value="1"/>
</dbReference>
<feature type="region of interest" description="Disordered" evidence="2">
    <location>
        <begin position="540"/>
        <end position="583"/>
    </location>
</feature>